<dbReference type="PANTHER" id="PTHR11639">
    <property type="entry name" value="S100 CALCIUM-BINDING PROTEIN"/>
    <property type="match status" value="1"/>
</dbReference>
<feature type="compositionally biased region" description="Basic and acidic residues" evidence="3">
    <location>
        <begin position="159"/>
        <end position="185"/>
    </location>
</feature>
<evidence type="ECO:0000259" key="4">
    <source>
        <dbReference type="PROSITE" id="PS50222"/>
    </source>
</evidence>
<dbReference type="Proteomes" id="UP001652624">
    <property type="component" value="Chromosome 11"/>
</dbReference>
<feature type="compositionally biased region" description="Polar residues" evidence="3">
    <location>
        <begin position="363"/>
        <end position="460"/>
    </location>
</feature>
<dbReference type="GO" id="GO:0071345">
    <property type="term" value="P:cellular response to cytokine stimulus"/>
    <property type="evidence" value="ECO:0007669"/>
    <property type="project" value="TreeGrafter"/>
</dbReference>
<dbReference type="GO" id="GO:0048306">
    <property type="term" value="F:calcium-dependent protein binding"/>
    <property type="evidence" value="ECO:0007669"/>
    <property type="project" value="TreeGrafter"/>
</dbReference>
<dbReference type="CDD" id="cd00213">
    <property type="entry name" value="S-100"/>
    <property type="match status" value="1"/>
</dbReference>
<dbReference type="GO" id="GO:0046914">
    <property type="term" value="F:transition metal ion binding"/>
    <property type="evidence" value="ECO:0007669"/>
    <property type="project" value="InterPro"/>
</dbReference>
<dbReference type="FunCoup" id="A0A1S3A7U4">
    <property type="interactions" value="45"/>
</dbReference>
<feature type="compositionally biased region" description="Low complexity" evidence="3">
    <location>
        <begin position="348"/>
        <end position="362"/>
    </location>
</feature>
<dbReference type="SMART" id="SM00054">
    <property type="entry name" value="EFh"/>
    <property type="match status" value="1"/>
</dbReference>
<dbReference type="InterPro" id="IPR018247">
    <property type="entry name" value="EF_Hand_1_Ca_BS"/>
</dbReference>
<proteinExistence type="predicted"/>
<feature type="compositionally biased region" description="Polar residues" evidence="3">
    <location>
        <begin position="234"/>
        <end position="253"/>
    </location>
</feature>
<dbReference type="GO" id="GO:0005509">
    <property type="term" value="F:calcium ion binding"/>
    <property type="evidence" value="ECO:0007669"/>
    <property type="project" value="InterPro"/>
</dbReference>
<dbReference type="GO" id="GO:1902808">
    <property type="term" value="P:positive regulation of cell cycle G1/S phase transition"/>
    <property type="evidence" value="ECO:0007669"/>
    <property type="project" value="TreeGrafter"/>
</dbReference>
<evidence type="ECO:0000256" key="1">
    <source>
        <dbReference type="ARBA" id="ARBA00022723"/>
    </source>
</evidence>
<dbReference type="GO" id="GO:0005615">
    <property type="term" value="C:extracellular space"/>
    <property type="evidence" value="ECO:0007669"/>
    <property type="project" value="TreeGrafter"/>
</dbReference>
<accession>A0A1S3A7U4</accession>
<feature type="region of interest" description="Disordered" evidence="3">
    <location>
        <begin position="148"/>
        <end position="561"/>
    </location>
</feature>
<dbReference type="InterPro" id="IPR011992">
    <property type="entry name" value="EF-hand-dom_pair"/>
</dbReference>
<keyword evidence="1" id="KW-0479">Metal-binding</keyword>
<dbReference type="InterPro" id="IPR034325">
    <property type="entry name" value="S-100_dom"/>
</dbReference>
<feature type="region of interest" description="Disordered" evidence="3">
    <location>
        <begin position="102"/>
        <end position="133"/>
    </location>
</feature>
<dbReference type="SMART" id="SM01394">
    <property type="entry name" value="S_100"/>
    <property type="match status" value="1"/>
</dbReference>
<reference evidence="6" key="1">
    <citation type="submission" date="2025-08" db="UniProtKB">
        <authorList>
            <consortium name="RefSeq"/>
        </authorList>
    </citation>
    <scope>IDENTIFICATION</scope>
</reference>
<dbReference type="GO" id="GO:0051896">
    <property type="term" value="P:regulation of phosphatidylinositol 3-kinase/protein kinase B signal transduction"/>
    <property type="evidence" value="ECO:0007669"/>
    <property type="project" value="TreeGrafter"/>
</dbReference>
<dbReference type="SUPFAM" id="SSF47473">
    <property type="entry name" value="EF-hand"/>
    <property type="match status" value="1"/>
</dbReference>
<dbReference type="AlphaFoldDB" id="A0A1S3A7U4"/>
<dbReference type="InterPro" id="IPR002048">
    <property type="entry name" value="EF_hand_dom"/>
</dbReference>
<dbReference type="Gene3D" id="1.10.238.10">
    <property type="entry name" value="EF-hand"/>
    <property type="match status" value="1"/>
</dbReference>
<keyword evidence="5" id="KW-1185">Reference proteome</keyword>
<dbReference type="CTD" id="49860"/>
<dbReference type="PROSITE" id="PS50222">
    <property type="entry name" value="EF_HAND_2"/>
    <property type="match status" value="1"/>
</dbReference>
<feature type="compositionally biased region" description="Polar residues" evidence="3">
    <location>
        <begin position="261"/>
        <end position="308"/>
    </location>
</feature>
<dbReference type="PANTHER" id="PTHR11639:SF26">
    <property type="entry name" value="CORNULIN"/>
    <property type="match status" value="1"/>
</dbReference>
<evidence type="ECO:0000256" key="2">
    <source>
        <dbReference type="ARBA" id="ARBA00022837"/>
    </source>
</evidence>
<dbReference type="InParanoid" id="A0A1S3A7U4"/>
<dbReference type="RefSeq" id="XP_007530755.2">
    <property type="nucleotide sequence ID" value="XM_007530693.2"/>
</dbReference>
<protein>
    <submittedName>
        <fullName evidence="6">Cornulin</fullName>
    </submittedName>
</protein>
<dbReference type="GeneID" id="103120304"/>
<dbReference type="OrthoDB" id="9451669at2759"/>
<feature type="compositionally biased region" description="Polar residues" evidence="3">
    <location>
        <begin position="215"/>
        <end position="227"/>
    </location>
</feature>
<feature type="compositionally biased region" description="Polar residues" evidence="3">
    <location>
        <begin position="186"/>
        <end position="204"/>
    </location>
</feature>
<dbReference type="eggNOG" id="ENOG502SATM">
    <property type="taxonomic scope" value="Eukaryota"/>
</dbReference>
<feature type="domain" description="EF-hand" evidence="4">
    <location>
        <begin position="49"/>
        <end position="84"/>
    </location>
</feature>
<feature type="compositionally biased region" description="Polar residues" evidence="3">
    <location>
        <begin position="528"/>
        <end position="538"/>
    </location>
</feature>
<organism evidence="5 6">
    <name type="scientific">Erinaceus europaeus</name>
    <name type="common">Western European hedgehog</name>
    <dbReference type="NCBI Taxonomy" id="9365"/>
    <lineage>
        <taxon>Eukaryota</taxon>
        <taxon>Metazoa</taxon>
        <taxon>Chordata</taxon>
        <taxon>Craniata</taxon>
        <taxon>Vertebrata</taxon>
        <taxon>Euteleostomi</taxon>
        <taxon>Mammalia</taxon>
        <taxon>Eutheria</taxon>
        <taxon>Laurasiatheria</taxon>
        <taxon>Eulipotyphla</taxon>
        <taxon>Erinaceidae</taxon>
        <taxon>Erinaceinae</taxon>
        <taxon>Erinaceus</taxon>
    </lineage>
</organism>
<keyword evidence="2" id="KW-0106">Calcium</keyword>
<gene>
    <name evidence="6" type="primary">CRNN</name>
</gene>
<dbReference type="PROSITE" id="PS00018">
    <property type="entry name" value="EF_HAND_1"/>
    <property type="match status" value="1"/>
</dbReference>
<evidence type="ECO:0000313" key="6">
    <source>
        <dbReference type="RefSeq" id="XP_007530755.2"/>
    </source>
</evidence>
<sequence>MPQLLKNIGGIIDSFKRYARLEGDCTVLTRGELKRLLETEFSDVIVRPHDPVTVNEILRLLDEDKSGTVDFKEFLVLTFKVAQACYETLSKIPEGTCGLQTSQELGDGQRSGAGTGRAEEGQWQEGSLHGQAPMGQGRAVIENQGGSATQLSGYDELPESQRQKEIQKTQARGDGDQTHRPEGEQSHQTGENPSKKQTQSSQQDRVWEGARVTAKGTQAQEGVTQAGEQDRSSHTGSTDTQSQEPMNGQTTGTVAHDQEKSQTSQVVAGGHSQTQIGSHTRVTEQNRNQTGSTGMQSQESVSGQTTRTVTHDGDRTQTSQVVIGEQGQTQVDANQTVEQGRSQWAEYTGTQSQGSMSGQTSGNVTHSQDRTQTNKVVTRGHSQTQTGPHSLTHTQTPQQNRNQTGSTGTQSQGPMSGQTSGNVTQSQDRTQTSQVVTGGHNQTQTGSHTQAVEQGWTQTTGHERTELEGWTQTQSRSGPRWAHVSNFEAGETVPRVQTQTGAGPGTGRQAESKTTTTQQEWTDDHSSETVSQKQGQETVQKEGKPGMTASGLYSYLKSTNP</sequence>
<evidence type="ECO:0000313" key="5">
    <source>
        <dbReference type="Proteomes" id="UP001652624"/>
    </source>
</evidence>
<dbReference type="InterPro" id="IPR013787">
    <property type="entry name" value="S100_Ca-bd_sub"/>
</dbReference>
<dbReference type="Pfam" id="PF01023">
    <property type="entry name" value="S_100"/>
    <property type="match status" value="1"/>
</dbReference>
<name>A0A1S3A7U4_ERIEU</name>
<evidence type="ECO:0000256" key="3">
    <source>
        <dbReference type="SAM" id="MobiDB-lite"/>
    </source>
</evidence>
<feature type="compositionally biased region" description="Polar residues" evidence="3">
    <location>
        <begin position="316"/>
        <end position="342"/>
    </location>
</feature>